<evidence type="ECO:0000313" key="2">
    <source>
        <dbReference type="Proteomes" id="UP001152795"/>
    </source>
</evidence>
<name>A0A7D9JK87_PARCT</name>
<keyword evidence="2" id="KW-1185">Reference proteome</keyword>
<organism evidence="1 2">
    <name type="scientific">Paramuricea clavata</name>
    <name type="common">Red gorgonian</name>
    <name type="synonym">Violescent sea-whip</name>
    <dbReference type="NCBI Taxonomy" id="317549"/>
    <lineage>
        <taxon>Eukaryota</taxon>
        <taxon>Metazoa</taxon>
        <taxon>Cnidaria</taxon>
        <taxon>Anthozoa</taxon>
        <taxon>Octocorallia</taxon>
        <taxon>Malacalcyonacea</taxon>
        <taxon>Plexauridae</taxon>
        <taxon>Paramuricea</taxon>
    </lineage>
</organism>
<dbReference type="EMBL" id="CACRXK020017830">
    <property type="protein sequence ID" value="CAB4031692.1"/>
    <property type="molecule type" value="Genomic_DNA"/>
</dbReference>
<evidence type="ECO:0000313" key="1">
    <source>
        <dbReference type="EMBL" id="CAB4031692.1"/>
    </source>
</evidence>
<comment type="caution">
    <text evidence="1">The sequence shown here is derived from an EMBL/GenBank/DDBJ whole genome shotgun (WGS) entry which is preliminary data.</text>
</comment>
<dbReference type="AlphaFoldDB" id="A0A7D9JK87"/>
<proteinExistence type="predicted"/>
<dbReference type="OrthoDB" id="8039770at2759"/>
<protein>
    <submittedName>
        <fullName evidence="1">Uncharacterized protein</fullName>
    </submittedName>
</protein>
<accession>A0A7D9JK87</accession>
<gene>
    <name evidence="1" type="ORF">PACLA_8A069493</name>
</gene>
<dbReference type="Proteomes" id="UP001152795">
    <property type="component" value="Unassembled WGS sequence"/>
</dbReference>
<reference evidence="1" key="1">
    <citation type="submission" date="2020-04" db="EMBL/GenBank/DDBJ databases">
        <authorList>
            <person name="Alioto T."/>
            <person name="Alioto T."/>
            <person name="Gomez Garrido J."/>
        </authorList>
    </citation>
    <scope>NUCLEOTIDE SEQUENCE</scope>
    <source>
        <strain evidence="1">A484AB</strain>
    </source>
</reference>
<dbReference type="PANTHER" id="PTHR33198">
    <property type="entry name" value="ANK_REP_REGION DOMAIN-CONTAINING PROTEIN-RELATED"/>
    <property type="match status" value="1"/>
</dbReference>
<sequence>MATKLTHLAPPPAFDAESEKSSLAQRWKDCHERFDMYLLAANITDAKQKRSLPLYVAGAAVHKIFNTLLNDTGTDYKTAVEKFDSYFQPQKNVIYERYVFKQTRPSPEESVDHFITRLRQLADTLTG</sequence>